<accession>A0A915DTL0</accession>
<dbReference type="GO" id="GO:0008104">
    <property type="term" value="P:intracellular protein localization"/>
    <property type="evidence" value="ECO:0007669"/>
    <property type="project" value="TreeGrafter"/>
</dbReference>
<evidence type="ECO:0000256" key="1">
    <source>
        <dbReference type="SAM" id="MobiDB-lite"/>
    </source>
</evidence>
<dbReference type="InterPro" id="IPR046852">
    <property type="entry name" value="Neurobeachin_a-sol"/>
</dbReference>
<dbReference type="Pfam" id="PF20425">
    <property type="entry name" value="Neurobeachin"/>
    <property type="match status" value="1"/>
</dbReference>
<dbReference type="WBParaSite" id="jg23035">
    <property type="protein sequence ID" value="jg23035"/>
    <property type="gene ID" value="jg23035"/>
</dbReference>
<evidence type="ECO:0000313" key="4">
    <source>
        <dbReference type="WBParaSite" id="jg23035"/>
    </source>
</evidence>
<dbReference type="GO" id="GO:0019901">
    <property type="term" value="F:protein kinase binding"/>
    <property type="evidence" value="ECO:0007669"/>
    <property type="project" value="TreeGrafter"/>
</dbReference>
<dbReference type="PANTHER" id="PTHR13743:SF162">
    <property type="entry name" value="NEUROBEACHIN"/>
    <property type="match status" value="1"/>
</dbReference>
<dbReference type="Pfam" id="PF13385">
    <property type="entry name" value="Laminin_G_3"/>
    <property type="match status" value="1"/>
</dbReference>
<feature type="region of interest" description="Disordered" evidence="1">
    <location>
        <begin position="1"/>
        <end position="120"/>
    </location>
</feature>
<feature type="region of interest" description="Disordered" evidence="1">
    <location>
        <begin position="130"/>
        <end position="149"/>
    </location>
</feature>
<feature type="compositionally biased region" description="Acidic residues" evidence="1">
    <location>
        <begin position="1"/>
        <end position="11"/>
    </location>
</feature>
<dbReference type="GO" id="GO:0016020">
    <property type="term" value="C:membrane"/>
    <property type="evidence" value="ECO:0007669"/>
    <property type="project" value="TreeGrafter"/>
</dbReference>
<dbReference type="InterPro" id="IPR013320">
    <property type="entry name" value="ConA-like_dom_sf"/>
</dbReference>
<feature type="domain" description="Neurobeachin alpha-solenoid region" evidence="2">
    <location>
        <begin position="196"/>
        <end position="323"/>
    </location>
</feature>
<dbReference type="PANTHER" id="PTHR13743">
    <property type="entry name" value="BEIGE/BEACH-RELATED"/>
    <property type="match status" value="1"/>
</dbReference>
<dbReference type="Proteomes" id="UP000887574">
    <property type="component" value="Unplaced"/>
</dbReference>
<keyword evidence="3" id="KW-1185">Reference proteome</keyword>
<feature type="compositionally biased region" description="Polar residues" evidence="1">
    <location>
        <begin position="12"/>
        <end position="25"/>
    </location>
</feature>
<organism evidence="3 4">
    <name type="scientific">Ditylenchus dipsaci</name>
    <dbReference type="NCBI Taxonomy" id="166011"/>
    <lineage>
        <taxon>Eukaryota</taxon>
        <taxon>Metazoa</taxon>
        <taxon>Ecdysozoa</taxon>
        <taxon>Nematoda</taxon>
        <taxon>Chromadorea</taxon>
        <taxon>Rhabditida</taxon>
        <taxon>Tylenchina</taxon>
        <taxon>Tylenchomorpha</taxon>
        <taxon>Sphaerularioidea</taxon>
        <taxon>Anguinidae</taxon>
        <taxon>Anguininae</taxon>
        <taxon>Ditylenchus</taxon>
    </lineage>
</organism>
<proteinExistence type="predicted"/>
<dbReference type="InterPro" id="IPR050865">
    <property type="entry name" value="BEACH_Domain"/>
</dbReference>
<dbReference type="GO" id="GO:0005829">
    <property type="term" value="C:cytosol"/>
    <property type="evidence" value="ECO:0007669"/>
    <property type="project" value="TreeGrafter"/>
</dbReference>
<feature type="compositionally biased region" description="Basic and acidic residues" evidence="1">
    <location>
        <begin position="84"/>
        <end position="96"/>
    </location>
</feature>
<feature type="compositionally biased region" description="Polar residues" evidence="1">
    <location>
        <begin position="33"/>
        <end position="49"/>
    </location>
</feature>
<evidence type="ECO:0000259" key="2">
    <source>
        <dbReference type="Pfam" id="PF20425"/>
    </source>
</evidence>
<feature type="compositionally biased region" description="Polar residues" evidence="1">
    <location>
        <begin position="97"/>
        <end position="111"/>
    </location>
</feature>
<name>A0A915DTL0_9BILA</name>
<dbReference type="AlphaFoldDB" id="A0A915DTL0"/>
<dbReference type="SUPFAM" id="SSF49899">
    <property type="entry name" value="Concanavalin A-like lectins/glucanases"/>
    <property type="match status" value="1"/>
</dbReference>
<sequence length="532" mass="59980">MMDNTDSDAFESSETTSNIMISQAGSDVLNFPAPTSTMPVQSSIPTLTSFREKLNSSTDFDEEHGMEDIQLNDPSSKAPQNKPKKSDEQPETRAENKQMQQSRETQQTSPAENLEKDNYNQIPVTITVSKASDEESLAPTEPEANEELSTQFEHTTVIHSLEESAEDTFQRLKDGCVNGTLTQKEIVDGFLMWLVIVNLVGGPFDLESRFIIECSENVEKMLEFIEICPHGMQAEIWSVFVAIVRKSFRNLEACSRVGLISKCLERLPSADAIISDLLVQLLGVLTSYSITVKETKHLLRALHAKNGVWSKNSSKLLSVMQEMPKREGADVFFSFPGKAAAGISLPPLHRWPYQNGWTFSTWFRMDPLNSVNFEKEKPYLFSFLTAKGLGYQCYFMGNCLVLRCIRGPNKETTRCVKQELTPRKWHHVAISYVYSRWAKSEIHCYIDGQLLELVDASWVVSTSDYFDRCFIGCGTEPDVNEAFAVNWQLFMCSLSQLMCNKLLVFSVSDLPIKAISSMMLSPTSLRVIKSTF</sequence>
<protein>
    <submittedName>
        <fullName evidence="4">Neurobeachin alpha-solenoid region domain-containing protein</fullName>
    </submittedName>
</protein>
<reference evidence="4" key="1">
    <citation type="submission" date="2022-11" db="UniProtKB">
        <authorList>
            <consortium name="WormBaseParasite"/>
        </authorList>
    </citation>
    <scope>IDENTIFICATION</scope>
</reference>
<evidence type="ECO:0000313" key="3">
    <source>
        <dbReference type="Proteomes" id="UP000887574"/>
    </source>
</evidence>
<dbReference type="Gene3D" id="2.60.120.200">
    <property type="match status" value="1"/>
</dbReference>